<dbReference type="EMBL" id="JALLPJ020000469">
    <property type="protein sequence ID" value="KAL3791218.1"/>
    <property type="molecule type" value="Genomic_DNA"/>
</dbReference>
<dbReference type="PANTHER" id="PTHR21373">
    <property type="entry name" value="GLUCOSE REPRESSIBLE PROTEIN MAK10"/>
    <property type="match status" value="1"/>
</dbReference>
<dbReference type="GO" id="GO:0005737">
    <property type="term" value="C:cytoplasm"/>
    <property type="evidence" value="ECO:0007669"/>
    <property type="project" value="UniProtKB-SubCell"/>
</dbReference>
<keyword evidence="4" id="KW-1185">Reference proteome</keyword>
<name>A0ABD3PT62_9STRA</name>
<feature type="compositionally biased region" description="Basic and acidic residues" evidence="1">
    <location>
        <begin position="721"/>
        <end position="732"/>
    </location>
</feature>
<reference evidence="3 4" key="1">
    <citation type="submission" date="2024-10" db="EMBL/GenBank/DDBJ databases">
        <title>Updated reference genomes for cyclostephanoid diatoms.</title>
        <authorList>
            <person name="Roberts W.R."/>
            <person name="Alverson A.J."/>
        </authorList>
    </citation>
    <scope>NUCLEOTIDE SEQUENCE [LARGE SCALE GENOMIC DNA]</scope>
    <source>
        <strain evidence="3 4">AJA010-31</strain>
    </source>
</reference>
<accession>A0ABD3PT62</accession>
<dbReference type="AlphaFoldDB" id="A0ABD3PT62"/>
<dbReference type="Proteomes" id="UP001530400">
    <property type="component" value="Unassembled WGS sequence"/>
</dbReference>
<evidence type="ECO:0000259" key="2">
    <source>
        <dbReference type="Pfam" id="PF25789"/>
    </source>
</evidence>
<evidence type="ECO:0000313" key="3">
    <source>
        <dbReference type="EMBL" id="KAL3791218.1"/>
    </source>
</evidence>
<protein>
    <recommendedName>
        <fullName evidence="2">NAA35-like TPR repeats domain-containing protein</fullName>
    </recommendedName>
</protein>
<gene>
    <name evidence="3" type="ORF">ACHAWO_013340</name>
</gene>
<evidence type="ECO:0000256" key="1">
    <source>
        <dbReference type="SAM" id="MobiDB-lite"/>
    </source>
</evidence>
<proteinExistence type="predicted"/>
<feature type="domain" description="NAA35-like TPR repeats" evidence="2">
    <location>
        <begin position="534"/>
        <end position="881"/>
    </location>
</feature>
<feature type="compositionally biased region" description="Basic residues" evidence="1">
    <location>
        <begin position="737"/>
        <end position="748"/>
    </location>
</feature>
<dbReference type="PANTHER" id="PTHR21373:SF0">
    <property type="entry name" value="N-ALPHA-ACETYLTRANSFERASE 35, NATC AUXILIARY SUBUNIT"/>
    <property type="match status" value="1"/>
</dbReference>
<sequence length="938" mass="105031">MSAPYKDLLDITDLLRECASQCLSYSHPFTPSHDDAAQPDSVDDLTRDLDGLLTVTSLKNTGDAKAAATSDTSHELLATRGSNTVAPVDLRDAMSALELGDKRMDCCEIPIKPLNTIDAKEKKDYTKMYDDLITHPPRIAPKNLSDGTTSSPVIKSDNASSEVTHVAKSPCPSLLPYWNTLSLSADSSTCLLPLLLLQFTALEAYIGTNSGGSNASETLFCMLWCHEGVLVDMAQRLDIWAEFNDGGKTIANSGPDVELTVAQWALFASTLGIVRIAEAVRSIVRDADIYEEEDFGVEWDWGEMKLCHQEEVDKVNDLNTEDPTRSDFGFNAEGRLVDRVWDVAISKLEEYKSSNSSVDRETIEAIVLLLRSHQSFYLTIQLLYNVNEGNVVKFSELAKKFSRETVALFKSLQSCLANVAKHDLLASDGQLCTVGLLSSPDKNEECSLFLGASFDPFVNRRLLGNAPIRKARFNPINSVINSMSILVSELEWAVCDVLLNADTFGRLTRMLSNNSLRGCGGAVPTIPKSDAEAYSQVGINVLSRSLMLLNLYFDDKLLGQYDFVDIIGQNMVQLAAAPGAMVESIGWIVRLSKPLYDTLKALCFDRHRERSFTESVLIPAFGSLQVEAAAVDEMFREANDLDPATTPYATNYVIMQTLRLMERHVGLGIELGLYPHWYDLSQAFWYRDYLLTALVNVHGAMERVRIERKLMEHQMKLEQEEEEKKYAHEHSCTSKKGGSKKKKGKKSRALSTLTTSSPRDRESLTIEAISMISPESFEDRIDFTVKSVHRYVCRGMVRLIAALHQAKLLKEPPTTMTLFTSEKRRFEKRFEVFSMLPHPSRLTFEEYKMGSDFSAVNREDLIASVKECFRAGKASVDRLLEVILPSDTEVTSSMTEQRKDDDLYISIRREEIMALAKSSHIGNSNRWWICRRIIIISL</sequence>
<dbReference type="InterPro" id="IPR007244">
    <property type="entry name" value="Naa35_N"/>
</dbReference>
<dbReference type="InterPro" id="IPR057982">
    <property type="entry name" value="TPR_NAA35"/>
</dbReference>
<dbReference type="Pfam" id="PF25789">
    <property type="entry name" value="TPR_NAA35"/>
    <property type="match status" value="1"/>
</dbReference>
<evidence type="ECO:0000313" key="4">
    <source>
        <dbReference type="Proteomes" id="UP001530400"/>
    </source>
</evidence>
<feature type="region of interest" description="Disordered" evidence="1">
    <location>
        <begin position="721"/>
        <end position="758"/>
    </location>
</feature>
<comment type="caution">
    <text evidence="3">The sequence shown here is derived from an EMBL/GenBank/DDBJ whole genome shotgun (WGS) entry which is preliminary data.</text>
</comment>
<organism evidence="3 4">
    <name type="scientific">Cyclotella atomus</name>
    <dbReference type="NCBI Taxonomy" id="382360"/>
    <lineage>
        <taxon>Eukaryota</taxon>
        <taxon>Sar</taxon>
        <taxon>Stramenopiles</taxon>
        <taxon>Ochrophyta</taxon>
        <taxon>Bacillariophyta</taxon>
        <taxon>Coscinodiscophyceae</taxon>
        <taxon>Thalassiosirophycidae</taxon>
        <taxon>Stephanodiscales</taxon>
        <taxon>Stephanodiscaceae</taxon>
        <taxon>Cyclotella</taxon>
    </lineage>
</organism>